<name>A0A9N8ETU8_9STRA</name>
<keyword evidence="2 7" id="KW-0645">Protease</keyword>
<feature type="compositionally biased region" description="Low complexity" evidence="9">
    <location>
        <begin position="1119"/>
        <end position="1136"/>
    </location>
</feature>
<accession>A0A9N8ETU8</accession>
<evidence type="ECO:0000256" key="1">
    <source>
        <dbReference type="ARBA" id="ARBA00011073"/>
    </source>
</evidence>
<dbReference type="PROSITE" id="PS00136">
    <property type="entry name" value="SUBTILASE_ASP"/>
    <property type="match status" value="1"/>
</dbReference>
<dbReference type="InterPro" id="IPR050131">
    <property type="entry name" value="Peptidase_S8_subtilisin-like"/>
</dbReference>
<feature type="region of interest" description="Disordered" evidence="9">
    <location>
        <begin position="1061"/>
        <end position="1146"/>
    </location>
</feature>
<dbReference type="InterPro" id="IPR034213">
    <property type="entry name" value="S8_Vpr-like"/>
</dbReference>
<feature type="compositionally biased region" description="Pro residues" evidence="9">
    <location>
        <begin position="1088"/>
        <end position="1101"/>
    </location>
</feature>
<evidence type="ECO:0000256" key="2">
    <source>
        <dbReference type="ARBA" id="ARBA00022670"/>
    </source>
</evidence>
<keyword evidence="10" id="KW-0732">Signal</keyword>
<dbReference type="PANTHER" id="PTHR43806">
    <property type="entry name" value="PEPTIDASE S8"/>
    <property type="match status" value="1"/>
</dbReference>
<evidence type="ECO:0000256" key="8">
    <source>
        <dbReference type="RuleBase" id="RU003355"/>
    </source>
</evidence>
<comment type="similarity">
    <text evidence="1 7 8">Belongs to the peptidase S8 family.</text>
</comment>
<dbReference type="InterPro" id="IPR023828">
    <property type="entry name" value="Peptidase_S8_Ser-AS"/>
</dbReference>
<gene>
    <name evidence="12" type="ORF">SEMRO_1747_G295040.1</name>
</gene>
<evidence type="ECO:0000256" key="10">
    <source>
        <dbReference type="SAM" id="SignalP"/>
    </source>
</evidence>
<evidence type="ECO:0000313" key="12">
    <source>
        <dbReference type="EMBL" id="CAB9525909.1"/>
    </source>
</evidence>
<dbReference type="InterPro" id="IPR023827">
    <property type="entry name" value="Peptidase_S8_Asp-AS"/>
</dbReference>
<evidence type="ECO:0000256" key="3">
    <source>
        <dbReference type="ARBA" id="ARBA00022801"/>
    </source>
</evidence>
<dbReference type="PROSITE" id="PS00138">
    <property type="entry name" value="SUBTILASE_SER"/>
    <property type="match status" value="1"/>
</dbReference>
<feature type="active site" description="Charge relay system" evidence="7">
    <location>
        <position position="322"/>
    </location>
</feature>
<sequence>MRYSLAALIGLAIFGIISSAMETQEEPGKGRIQLTSPISNADQDAFYRGLPYAKLEEKKDKSKQRRNLRQTAPKPQRRRLTESWVDNYLDFQFQTSDNSTETGTVVPITIVGTVEPSFFCSSCRQDLVLQQEMIMANLTASFQRVELVAATQKLKNALFVRIWTTIEMGNTSISLLRAQAMILEFVGQIEGVEKAFPQETYQLSSFGRVGVDKALDYLGGSDALDKFCVSGKNVRIAVLDSGMDYTHFLLGGPGTPEAYEAAYGSGIDAEENTIIDEDSSLFPTRVVVDGKDFLGEGFVHDEDSKQGDALPDSDPIDGTPGHGTAVGHAILQVAPNVELLALKVCTTSGTTCPDFAISLGLEYALDPDGDGELNPVDIINLSLGLQWFSPYYDVISTMLESIAALGVVPVVAMGNHFNIPFVSGFASVTPAAISVGATVHPSEFDFQRQLQHAGPRMAEYSSRGPGFNAMIKPDLSAPSGLALAAAGSGTGRYAAVTGTSFSAPIVAGTIALLIEKCGPGRCSPFSLKSLVMNNAYPNVRYTSDDDTGAPVSWMGAGELQVFKTLNASFWAYSLEDVQPAINLGVVNAASDMVIKRNLRIHNLAYYNHNFTLSSQFQDRKKADSGALEVEFEHVPTLHANTDECSATSFIDVTVLFKFVASKAPLNHMTSTGSRANDPTSTLDINEFSGHVVIASGEAGANISLPFMTILRRAANVTVENSNLQYFGRPSEISIGLTNHGAGVSQIDSYQLISLGEDNKEASYGDPHEKIDMRMVGYRVLTPSEDQAEGCTYLFEWAFQAWEALDRLLESMFEVQLDVDGDHTVDYYIFNSAVGSVHTSGPGEILVRDARSGDVFCSGFLADHHTFSSTVVLRVCSDDLGITQPGQMIMQARVVSIQFDGESETTDVSPYATIVKFPDAEMFAPSYDVGPGETLESIFVGGDFGTSNGAFPLGLMLLTNAYRTPTSTGAAVASSETIILLSGSNSNRLEIYEEETEDVLIIPPASNLEGPSCSWDRVPQQCSEDLTGGFTLVNSAVEAFTIPNSREGPKDGFSFHLLQQSNNDETEDRPSCPLVETPRASVPTRSPSSTPPTALPSMPPSSTPSDQPSLQASIVPSEWPSTVPSGSPSDSSTALPSTEPPIATPVPSSVQFDELQVQATQIPSANDGAASTLNPTIVVLSVESNQHLDGAGVNPPLSATDRSTTEGPTFTPPMAPRPSAMLPSDLERAKPTREDKGVQVETTSSQGFQRTTFYSIPILVAIGWMLLA</sequence>
<protein>
    <recommendedName>
        <fullName evidence="6">subtilisin</fullName>
        <ecNumber evidence="6">3.4.21.62</ecNumber>
    </recommendedName>
</protein>
<proteinExistence type="inferred from homology"/>
<evidence type="ECO:0000259" key="11">
    <source>
        <dbReference type="Pfam" id="PF00082"/>
    </source>
</evidence>
<dbReference type="SUPFAM" id="SSF52743">
    <property type="entry name" value="Subtilisin-like"/>
    <property type="match status" value="1"/>
</dbReference>
<dbReference type="EC" id="3.4.21.62" evidence="6"/>
<evidence type="ECO:0000256" key="9">
    <source>
        <dbReference type="SAM" id="MobiDB-lite"/>
    </source>
</evidence>
<dbReference type="Pfam" id="PF00082">
    <property type="entry name" value="Peptidase_S8"/>
    <property type="match status" value="1"/>
</dbReference>
<keyword evidence="13" id="KW-1185">Reference proteome</keyword>
<dbReference type="PANTHER" id="PTHR43806:SF11">
    <property type="entry name" value="CEREVISIN-RELATED"/>
    <property type="match status" value="1"/>
</dbReference>
<feature type="region of interest" description="Disordered" evidence="9">
    <location>
        <begin position="58"/>
        <end position="78"/>
    </location>
</feature>
<evidence type="ECO:0000256" key="6">
    <source>
        <dbReference type="ARBA" id="ARBA00023619"/>
    </source>
</evidence>
<feature type="region of interest" description="Disordered" evidence="9">
    <location>
        <begin position="301"/>
        <end position="321"/>
    </location>
</feature>
<evidence type="ECO:0000256" key="7">
    <source>
        <dbReference type="PROSITE-ProRule" id="PRU01240"/>
    </source>
</evidence>
<dbReference type="GO" id="GO:0006508">
    <property type="term" value="P:proteolysis"/>
    <property type="evidence" value="ECO:0007669"/>
    <property type="project" value="UniProtKB-KW"/>
</dbReference>
<dbReference type="CDD" id="cd07474">
    <property type="entry name" value="Peptidases_S8_subtilisin_Vpr-like"/>
    <property type="match status" value="1"/>
</dbReference>
<keyword evidence="3 7" id="KW-0378">Hydrolase</keyword>
<dbReference type="PROSITE" id="PS51892">
    <property type="entry name" value="SUBTILASE"/>
    <property type="match status" value="1"/>
</dbReference>
<evidence type="ECO:0000313" key="13">
    <source>
        <dbReference type="Proteomes" id="UP001153069"/>
    </source>
</evidence>
<dbReference type="InterPro" id="IPR018247">
    <property type="entry name" value="EF_Hand_1_Ca_BS"/>
</dbReference>
<feature type="active site" description="Charge relay system" evidence="7">
    <location>
        <position position="240"/>
    </location>
</feature>
<comment type="caution">
    <text evidence="12">The sequence shown here is derived from an EMBL/GenBank/DDBJ whole genome shotgun (WGS) entry which is preliminary data.</text>
</comment>
<evidence type="ECO:0000256" key="5">
    <source>
        <dbReference type="ARBA" id="ARBA00023529"/>
    </source>
</evidence>
<dbReference type="PROSITE" id="PS00018">
    <property type="entry name" value="EF_HAND_1"/>
    <property type="match status" value="1"/>
</dbReference>
<dbReference type="AlphaFoldDB" id="A0A9N8ETU8"/>
<dbReference type="InterPro" id="IPR015500">
    <property type="entry name" value="Peptidase_S8_subtilisin-rel"/>
</dbReference>
<dbReference type="OrthoDB" id="1740355at2759"/>
<feature type="chain" id="PRO_5040189846" description="subtilisin" evidence="10">
    <location>
        <begin position="20"/>
        <end position="1267"/>
    </location>
</feature>
<feature type="signal peptide" evidence="10">
    <location>
        <begin position="1"/>
        <end position="19"/>
    </location>
</feature>
<dbReference type="Proteomes" id="UP001153069">
    <property type="component" value="Unassembled WGS sequence"/>
</dbReference>
<dbReference type="InterPro" id="IPR036852">
    <property type="entry name" value="Peptidase_S8/S53_dom_sf"/>
</dbReference>
<dbReference type="InterPro" id="IPR000209">
    <property type="entry name" value="Peptidase_S8/S53_dom"/>
</dbReference>
<feature type="domain" description="Peptidase S8/S53" evidence="11">
    <location>
        <begin position="231"/>
        <end position="540"/>
    </location>
</feature>
<comment type="catalytic activity">
    <reaction evidence="5">
        <text>Hydrolysis of proteins with broad specificity for peptide bonds, and a preference for a large uncharged residue in P1. Hydrolyzes peptide amides.</text>
        <dbReference type="EC" id="3.4.21.62"/>
    </reaction>
</comment>
<dbReference type="EMBL" id="CAICTM010001745">
    <property type="protein sequence ID" value="CAB9525909.1"/>
    <property type="molecule type" value="Genomic_DNA"/>
</dbReference>
<organism evidence="12 13">
    <name type="scientific">Seminavis robusta</name>
    <dbReference type="NCBI Taxonomy" id="568900"/>
    <lineage>
        <taxon>Eukaryota</taxon>
        <taxon>Sar</taxon>
        <taxon>Stramenopiles</taxon>
        <taxon>Ochrophyta</taxon>
        <taxon>Bacillariophyta</taxon>
        <taxon>Bacillariophyceae</taxon>
        <taxon>Bacillariophycidae</taxon>
        <taxon>Naviculales</taxon>
        <taxon>Naviculaceae</taxon>
        <taxon>Seminavis</taxon>
    </lineage>
</organism>
<dbReference type="GO" id="GO:0004252">
    <property type="term" value="F:serine-type endopeptidase activity"/>
    <property type="evidence" value="ECO:0007669"/>
    <property type="project" value="UniProtKB-UniRule"/>
</dbReference>
<feature type="active site" description="Charge relay system" evidence="7">
    <location>
        <position position="500"/>
    </location>
</feature>
<dbReference type="PRINTS" id="PR00723">
    <property type="entry name" value="SUBTILISIN"/>
</dbReference>
<keyword evidence="4 7" id="KW-0720">Serine protease</keyword>
<evidence type="ECO:0000256" key="4">
    <source>
        <dbReference type="ARBA" id="ARBA00022825"/>
    </source>
</evidence>
<feature type="region of interest" description="Disordered" evidence="9">
    <location>
        <begin position="1187"/>
        <end position="1222"/>
    </location>
</feature>
<dbReference type="Gene3D" id="3.40.50.200">
    <property type="entry name" value="Peptidase S8/S53 domain"/>
    <property type="match status" value="1"/>
</dbReference>
<reference evidence="12" key="1">
    <citation type="submission" date="2020-06" db="EMBL/GenBank/DDBJ databases">
        <authorList>
            <consortium name="Plant Systems Biology data submission"/>
        </authorList>
    </citation>
    <scope>NUCLEOTIDE SEQUENCE</scope>
    <source>
        <strain evidence="12">D6</strain>
    </source>
</reference>